<accession>A0ABV4SKB8</accession>
<evidence type="ECO:0000256" key="2">
    <source>
        <dbReference type="ARBA" id="ARBA00023014"/>
    </source>
</evidence>
<dbReference type="Pfam" id="PF00111">
    <property type="entry name" value="Fer2"/>
    <property type="match status" value="1"/>
</dbReference>
<dbReference type="CDD" id="cd00207">
    <property type="entry name" value="fer2"/>
    <property type="match status" value="1"/>
</dbReference>
<evidence type="ECO:0000313" key="6">
    <source>
        <dbReference type="EMBL" id="MFA3837968.1"/>
    </source>
</evidence>
<dbReference type="Pfam" id="PF03475">
    <property type="entry name" value="YiiM_3-alpha"/>
    <property type="match status" value="1"/>
</dbReference>
<dbReference type="InterPro" id="IPR017927">
    <property type="entry name" value="FAD-bd_FR_type"/>
</dbReference>
<dbReference type="InterPro" id="IPR017938">
    <property type="entry name" value="Riboflavin_synthase-like_b-brl"/>
</dbReference>
<evidence type="ECO:0000259" key="4">
    <source>
        <dbReference type="PROSITE" id="PS51340"/>
    </source>
</evidence>
<organism evidence="6 7">
    <name type="scientific">Streptomyces aureus</name>
    <dbReference type="NCBI Taxonomy" id="193461"/>
    <lineage>
        <taxon>Bacteria</taxon>
        <taxon>Bacillati</taxon>
        <taxon>Actinomycetota</taxon>
        <taxon>Actinomycetes</taxon>
        <taxon>Kitasatosporales</taxon>
        <taxon>Streptomycetaceae</taxon>
        <taxon>Streptomyces</taxon>
    </lineage>
</organism>
<gene>
    <name evidence="6" type="ORF">ACEG43_17655</name>
</gene>
<dbReference type="SUPFAM" id="SSF52343">
    <property type="entry name" value="Ferredoxin reductase-like, C-terminal NADP-linked domain"/>
    <property type="match status" value="1"/>
</dbReference>
<feature type="domain" description="FAD-binding FR-type" evidence="5">
    <location>
        <begin position="237"/>
        <end position="342"/>
    </location>
</feature>
<evidence type="ECO:0000256" key="1">
    <source>
        <dbReference type="ARBA" id="ARBA00022714"/>
    </source>
</evidence>
<dbReference type="CDD" id="cd06184">
    <property type="entry name" value="flavohem_like_fad_nad_binding"/>
    <property type="match status" value="1"/>
</dbReference>
<evidence type="ECO:0000259" key="3">
    <source>
        <dbReference type="PROSITE" id="PS51085"/>
    </source>
</evidence>
<dbReference type="Gene3D" id="3.10.20.30">
    <property type="match status" value="1"/>
</dbReference>
<name>A0ABV4SKB8_9ACTN</name>
<sequence>MATLIAVNVGMPKDVVWHGKTLRTGVWKQPVAGPLMARSLNLDGDGQGDLAGHGGEQRAVLVYQLDSYRHWQEHMKRDDFTYGQFGENFTVDGLADDEVCIGDRYQIGGAVFEVTQPRVTCYRVGLRMGEPQMAALLVSHRRPGFYMRVLAEGQVQAGDEIVRIAPGPEEMTVAEMDGLLYLPGHSRPQLERALRITALSPGWKTSLRALLDDVDRGPGTVGGNSGLTPTSPPPAWPGFRPLKVVRIEPESASIFSLTLASVDGEPLPAALPGQFLALRLRPNPLAAPAIRNYSLSGRPGAETYRISVKQEPHGVASTYLSQQVKVDDVLDVAAPRGTFLLADTETPVLLLSAGVGVTPVLAMLYGLAAEPSRRPLWWLHAARDGENHPFADEVRALLSRLPEGRSFVSYSRPRSVDRPGIDYTVAGRLGIDRIRGLGLPPDTDAYICGPVAFMRDMTAALEACGLPSTRIHTETFGAARAVTPGVVAESTRAPHQPAHPPIGRPMSSVSFARSGLTVPWHPDYGTLLELAEACDVPVRWSCRTGVCHTCETALLSGHVDYSPEPVDLPAEGSALICCSTPPADAPADVVLDM</sequence>
<comment type="caution">
    <text evidence="6">The sequence shown here is derived from an EMBL/GenBank/DDBJ whole genome shotgun (WGS) entry which is preliminary data.</text>
</comment>
<dbReference type="SUPFAM" id="SSF54292">
    <property type="entry name" value="2Fe-2S ferredoxin-like"/>
    <property type="match status" value="1"/>
</dbReference>
<keyword evidence="7" id="KW-1185">Reference proteome</keyword>
<evidence type="ECO:0000313" key="7">
    <source>
        <dbReference type="Proteomes" id="UP001571476"/>
    </source>
</evidence>
<dbReference type="Pfam" id="PF00970">
    <property type="entry name" value="FAD_binding_6"/>
    <property type="match status" value="1"/>
</dbReference>
<dbReference type="InterPro" id="IPR001041">
    <property type="entry name" value="2Fe-2S_ferredoxin-type"/>
</dbReference>
<keyword evidence="1" id="KW-0001">2Fe-2S</keyword>
<keyword evidence="1" id="KW-0479">Metal-binding</keyword>
<proteinExistence type="predicted"/>
<feature type="domain" description="MOSC" evidence="4">
    <location>
        <begin position="29"/>
        <end position="164"/>
    </location>
</feature>
<dbReference type="InterPro" id="IPR039261">
    <property type="entry name" value="FNR_nucleotide-bd"/>
</dbReference>
<keyword evidence="1" id="KW-0408">Iron</keyword>
<dbReference type="InterPro" id="IPR052353">
    <property type="entry name" value="Benzoxazolinone_Detox_Enz"/>
</dbReference>
<dbReference type="Gene3D" id="2.40.33.20">
    <property type="entry name" value="PK beta-barrel domain-like"/>
    <property type="match status" value="1"/>
</dbReference>
<dbReference type="PANTHER" id="PTHR30212">
    <property type="entry name" value="PROTEIN YIIM"/>
    <property type="match status" value="1"/>
</dbReference>
<dbReference type="InterPro" id="IPR005163">
    <property type="entry name" value="Tri_helical_YiiM-like"/>
</dbReference>
<dbReference type="SUPFAM" id="SSF63380">
    <property type="entry name" value="Riboflavin synthase domain-like"/>
    <property type="match status" value="1"/>
</dbReference>
<dbReference type="PROSITE" id="PS51384">
    <property type="entry name" value="FAD_FR"/>
    <property type="match status" value="1"/>
</dbReference>
<dbReference type="InterPro" id="IPR012675">
    <property type="entry name" value="Beta-grasp_dom_sf"/>
</dbReference>
<dbReference type="PROSITE" id="PS51085">
    <property type="entry name" value="2FE2S_FER_2"/>
    <property type="match status" value="1"/>
</dbReference>
<dbReference type="EMBL" id="JBGOSP010000007">
    <property type="protein sequence ID" value="MFA3837968.1"/>
    <property type="molecule type" value="Genomic_DNA"/>
</dbReference>
<dbReference type="PROSITE" id="PS51340">
    <property type="entry name" value="MOSC"/>
    <property type="match status" value="1"/>
</dbReference>
<reference evidence="6 7" key="1">
    <citation type="submission" date="2024-08" db="EMBL/GenBank/DDBJ databases">
        <title>Genome sequence of Streptomyces aureus CACIA-1.46HGO.</title>
        <authorList>
            <person name="Evangelista-Martinez Z."/>
        </authorList>
    </citation>
    <scope>NUCLEOTIDE SEQUENCE [LARGE SCALE GENOMIC DNA]</scope>
    <source>
        <strain evidence="6 7">CACIA-1.46HGO</strain>
    </source>
</reference>
<feature type="domain" description="2Fe-2S ferredoxin-type" evidence="3">
    <location>
        <begin position="507"/>
        <end position="593"/>
    </location>
</feature>
<dbReference type="Pfam" id="PF03473">
    <property type="entry name" value="MOSC"/>
    <property type="match status" value="1"/>
</dbReference>
<dbReference type="InterPro" id="IPR011037">
    <property type="entry name" value="Pyrv_Knase-like_insert_dom_sf"/>
</dbReference>
<evidence type="ECO:0000259" key="5">
    <source>
        <dbReference type="PROSITE" id="PS51384"/>
    </source>
</evidence>
<dbReference type="InterPro" id="IPR008333">
    <property type="entry name" value="Cbr1-like_FAD-bd_dom"/>
</dbReference>
<keyword evidence="2" id="KW-0411">Iron-sulfur</keyword>
<dbReference type="InterPro" id="IPR005302">
    <property type="entry name" value="MoCF_Sase_C"/>
</dbReference>
<protein>
    <submittedName>
        <fullName evidence="6">MOSC domain-containing protein</fullName>
    </submittedName>
</protein>
<dbReference type="Pfam" id="PF00175">
    <property type="entry name" value="NAD_binding_1"/>
    <property type="match status" value="1"/>
</dbReference>
<dbReference type="Proteomes" id="UP001571476">
    <property type="component" value="Unassembled WGS sequence"/>
</dbReference>
<dbReference type="RefSeq" id="WP_372563272.1">
    <property type="nucleotide sequence ID" value="NZ_JBGOSP010000007.1"/>
</dbReference>
<dbReference type="SUPFAM" id="SSF50800">
    <property type="entry name" value="PK beta-barrel domain-like"/>
    <property type="match status" value="1"/>
</dbReference>
<dbReference type="PANTHER" id="PTHR30212:SF2">
    <property type="entry name" value="PROTEIN YIIM"/>
    <property type="match status" value="1"/>
</dbReference>
<dbReference type="InterPro" id="IPR036010">
    <property type="entry name" value="2Fe-2S_ferredoxin-like_sf"/>
</dbReference>
<dbReference type="Gene3D" id="3.40.50.80">
    <property type="entry name" value="Nucleotide-binding domain of ferredoxin-NADP reductase (FNR) module"/>
    <property type="match status" value="1"/>
</dbReference>
<dbReference type="PRINTS" id="PR00409">
    <property type="entry name" value="PHDIOXRDTASE"/>
</dbReference>
<dbReference type="Gene3D" id="2.40.30.10">
    <property type="entry name" value="Translation factors"/>
    <property type="match status" value="1"/>
</dbReference>
<dbReference type="InterPro" id="IPR001433">
    <property type="entry name" value="OxRdtase_FAD/NAD-bd"/>
</dbReference>